<dbReference type="GeneID" id="19941721"/>
<dbReference type="eggNOG" id="KOG0167">
    <property type="taxonomic scope" value="Eukaryota"/>
</dbReference>
<reference evidence="3 4" key="1">
    <citation type="submission" date="2012-04" db="EMBL/GenBank/DDBJ databases">
        <title>The Genome Sequence of Saprolegnia declina VS20.</title>
        <authorList>
            <consortium name="The Broad Institute Genome Sequencing Platform"/>
            <person name="Russ C."/>
            <person name="Nusbaum C."/>
            <person name="Tyler B."/>
            <person name="van West P."/>
            <person name="Dieguez-Uribeondo J."/>
            <person name="de Bruijn I."/>
            <person name="Tripathy S."/>
            <person name="Jiang R."/>
            <person name="Young S.K."/>
            <person name="Zeng Q."/>
            <person name="Gargeya S."/>
            <person name="Fitzgerald M."/>
            <person name="Haas B."/>
            <person name="Abouelleil A."/>
            <person name="Alvarado L."/>
            <person name="Arachchi H.M."/>
            <person name="Berlin A."/>
            <person name="Chapman S.B."/>
            <person name="Goldberg J."/>
            <person name="Griggs A."/>
            <person name="Gujja S."/>
            <person name="Hansen M."/>
            <person name="Howarth C."/>
            <person name="Imamovic A."/>
            <person name="Larimer J."/>
            <person name="McCowen C."/>
            <person name="Montmayeur A."/>
            <person name="Murphy C."/>
            <person name="Neiman D."/>
            <person name="Pearson M."/>
            <person name="Priest M."/>
            <person name="Roberts A."/>
            <person name="Saif S."/>
            <person name="Shea T."/>
            <person name="Sisk P."/>
            <person name="Sykes S."/>
            <person name="Wortman J."/>
            <person name="Nusbaum C."/>
            <person name="Birren B."/>
        </authorList>
    </citation>
    <scope>NUCLEOTIDE SEQUENCE [LARGE SCALE GENOMIC DNA]</scope>
    <source>
        <strain evidence="3 4">VS20</strain>
    </source>
</reference>
<protein>
    <recommendedName>
        <fullName evidence="5">SAM domain-containing protein</fullName>
    </recommendedName>
</protein>
<evidence type="ECO:0000256" key="1">
    <source>
        <dbReference type="PROSITE-ProRule" id="PRU00259"/>
    </source>
</evidence>
<dbReference type="PROSITE" id="PS50176">
    <property type="entry name" value="ARM_REPEAT"/>
    <property type="match status" value="1"/>
</dbReference>
<proteinExistence type="predicted"/>
<name>T0QVB5_SAPDV</name>
<accession>T0QVB5</accession>
<evidence type="ECO:0000313" key="4">
    <source>
        <dbReference type="Proteomes" id="UP000030762"/>
    </source>
</evidence>
<dbReference type="InterPro" id="IPR013761">
    <property type="entry name" value="SAM/pointed_sf"/>
</dbReference>
<dbReference type="STRING" id="1156394.T0QVB5"/>
<feature type="compositionally biased region" description="Polar residues" evidence="2">
    <location>
        <begin position="211"/>
        <end position="237"/>
    </location>
</feature>
<feature type="region of interest" description="Disordered" evidence="2">
    <location>
        <begin position="211"/>
        <end position="331"/>
    </location>
</feature>
<keyword evidence="4" id="KW-1185">Reference proteome</keyword>
<dbReference type="VEuPathDB" id="FungiDB:SDRG_00994"/>
<evidence type="ECO:0000313" key="3">
    <source>
        <dbReference type="EMBL" id="EQC42154.1"/>
    </source>
</evidence>
<dbReference type="AlphaFoldDB" id="T0QVB5"/>
<dbReference type="InterPro" id="IPR016024">
    <property type="entry name" value="ARM-type_fold"/>
</dbReference>
<dbReference type="SUPFAM" id="SSF47769">
    <property type="entry name" value="SAM/Pointed domain"/>
    <property type="match status" value="1"/>
</dbReference>
<evidence type="ECO:0008006" key="5">
    <source>
        <dbReference type="Google" id="ProtNLM"/>
    </source>
</evidence>
<dbReference type="OrthoDB" id="206755at2759"/>
<dbReference type="PANTHER" id="PTHR23315">
    <property type="entry name" value="U BOX DOMAIN-CONTAINING"/>
    <property type="match status" value="1"/>
</dbReference>
<gene>
    <name evidence="3" type="ORF">SDRG_00994</name>
</gene>
<dbReference type="Gene3D" id="1.10.150.50">
    <property type="entry name" value="Transcription Factor, Ets-1"/>
    <property type="match status" value="1"/>
</dbReference>
<evidence type="ECO:0000256" key="2">
    <source>
        <dbReference type="SAM" id="MobiDB-lite"/>
    </source>
</evidence>
<feature type="compositionally biased region" description="Low complexity" evidence="2">
    <location>
        <begin position="88"/>
        <end position="102"/>
    </location>
</feature>
<dbReference type="Gene3D" id="3.40.50.10140">
    <property type="entry name" value="Toll/interleukin-1 receptor homology (TIR) domain"/>
    <property type="match status" value="1"/>
</dbReference>
<dbReference type="SUPFAM" id="SSF52200">
    <property type="entry name" value="Toll/Interleukin receptor TIR domain"/>
    <property type="match status" value="1"/>
</dbReference>
<dbReference type="OMA" id="LMECAEN"/>
<dbReference type="InParanoid" id="T0QVB5"/>
<dbReference type="Gene3D" id="1.25.10.10">
    <property type="entry name" value="Leucine-rich Repeat Variant"/>
    <property type="match status" value="1"/>
</dbReference>
<dbReference type="PANTHER" id="PTHR23315:SF7">
    <property type="entry name" value="U-BOX DOMAIN-CONTAINING PROTEIN 4"/>
    <property type="match status" value="1"/>
</dbReference>
<feature type="repeat" description="ARM" evidence="1">
    <location>
        <begin position="721"/>
        <end position="765"/>
    </location>
</feature>
<feature type="region of interest" description="Disordered" evidence="2">
    <location>
        <begin position="87"/>
        <end position="116"/>
    </location>
</feature>
<dbReference type="Proteomes" id="UP000030762">
    <property type="component" value="Unassembled WGS sequence"/>
</dbReference>
<dbReference type="SUPFAM" id="SSF48371">
    <property type="entry name" value="ARM repeat"/>
    <property type="match status" value="1"/>
</dbReference>
<organism evidence="3 4">
    <name type="scientific">Saprolegnia diclina (strain VS20)</name>
    <dbReference type="NCBI Taxonomy" id="1156394"/>
    <lineage>
        <taxon>Eukaryota</taxon>
        <taxon>Sar</taxon>
        <taxon>Stramenopiles</taxon>
        <taxon>Oomycota</taxon>
        <taxon>Saprolegniomycetes</taxon>
        <taxon>Saprolegniales</taxon>
        <taxon>Saprolegniaceae</taxon>
        <taxon>Saprolegnia</taxon>
    </lineage>
</organism>
<dbReference type="InterPro" id="IPR000225">
    <property type="entry name" value="Armadillo"/>
</dbReference>
<dbReference type="EMBL" id="JH767133">
    <property type="protein sequence ID" value="EQC42154.1"/>
    <property type="molecule type" value="Genomic_DNA"/>
</dbReference>
<sequence length="933" mass="101830">MGTTSSRSALSTQDGPVQKLTSAELATFVRDLGPEFVPYSDMLLAQDIDSTRLVALSEADLMSACHVKDPSHVTMMLYHLKQLKAPATTPSGSSTSSHTVRTLAKPKRRSVGRDDVTTQAAEDARAAVQQMVLASIECAPLLHAVSCETLVTAIEPHENNAPISPAKTLPPLAHTPELPPRADENMVARPADTISSFGGQRACQVAPLDTETSPIATEPPHTTTDVKAPWPTSSLPGSTEADAAPNVASPRPTLPSRSRAPTPREAEGTPRVATAKFDIPYPSAFDSAVRRGSSSRRNSFDSHSHNAVLTQDGHPTAKPPDHDDGDDDDIVHPTMKATTVATRGLRPVMSIQSMVRDHFDDIVSAPSAAFDPNLDHYDAYFSYAVGKDSASRIVRERIARAHKLLTANGIVVWYDADKSATDNALIQQGLGHASVVVVFVTRHYMNLVNSDGQLESCQYEFSLALFTKTVQRMVFIVLEDEMKRYDCLSGEFRIIIGDQECMDFTHDEYYDDACDELTEKILELQKLPYKPTGDPNSIENMAVSPLMTRLKQDQQPWDVSERVLKRLIGLAMASPVYADKMLAKGILPVMVHFVKLDQSDEEVPREAELAILLMKILARSSGVLRRKILLAIQDMSLLTSFTAYLTVGEGFTKEHMAGLIRNLFVVGGIKVFDKSDSFKQTIAALLKILGTGTMLQQYEAGAALCAISLNREYQPLLVEESAIPICMRKLTTTATHETVRDKAALVLRYLSGTEDNQREIGSEGGIVAFLSLLKAGTHSQRDTSAAALNWLMECAENRSRLVKENGIPTLLNYVVRGRKFVRQQTLSALSKLAPHAEYQIPLAKAGLLGPCLAILGVGNDSQKTAACIVLTALAATDLLVKMKDAIGPIVNLYCEGTVPQKKAAKIVLEKLSRHKPFKEQIIALVQEESLMLH</sequence>
<dbReference type="InterPro" id="IPR011989">
    <property type="entry name" value="ARM-like"/>
</dbReference>
<dbReference type="RefSeq" id="XP_008604723.1">
    <property type="nucleotide sequence ID" value="XM_008606501.1"/>
</dbReference>
<dbReference type="InterPro" id="IPR035897">
    <property type="entry name" value="Toll_tir_struct_dom_sf"/>
</dbReference>